<feature type="region of interest" description="Disordered" evidence="1">
    <location>
        <begin position="14"/>
        <end position="89"/>
    </location>
</feature>
<comment type="caution">
    <text evidence="2">The sequence shown here is derived from an EMBL/GenBank/DDBJ whole genome shotgun (WGS) entry which is preliminary data.</text>
</comment>
<dbReference type="Proteomes" id="UP001054837">
    <property type="component" value="Unassembled WGS sequence"/>
</dbReference>
<keyword evidence="3" id="KW-1185">Reference proteome</keyword>
<sequence length="89" mass="9770">MPLPQKISYHQRCMKIPPPTCTSEQINHMTSREDQSRLHPKRSEEMSLLSQSLGYGRAGDAAARDASENRVGSVTNRGSSAAKMEAPPC</sequence>
<name>A0AAV4NC18_9ARAC</name>
<evidence type="ECO:0000256" key="1">
    <source>
        <dbReference type="SAM" id="MobiDB-lite"/>
    </source>
</evidence>
<organism evidence="2 3">
    <name type="scientific">Caerostris darwini</name>
    <dbReference type="NCBI Taxonomy" id="1538125"/>
    <lineage>
        <taxon>Eukaryota</taxon>
        <taxon>Metazoa</taxon>
        <taxon>Ecdysozoa</taxon>
        <taxon>Arthropoda</taxon>
        <taxon>Chelicerata</taxon>
        <taxon>Arachnida</taxon>
        <taxon>Araneae</taxon>
        <taxon>Araneomorphae</taxon>
        <taxon>Entelegynae</taxon>
        <taxon>Araneoidea</taxon>
        <taxon>Araneidae</taxon>
        <taxon>Caerostris</taxon>
    </lineage>
</organism>
<dbReference type="AlphaFoldDB" id="A0AAV4NC18"/>
<protein>
    <submittedName>
        <fullName evidence="2">Uncharacterized protein</fullName>
    </submittedName>
</protein>
<gene>
    <name evidence="2" type="ORF">CDAR_94511</name>
</gene>
<dbReference type="EMBL" id="BPLQ01001510">
    <property type="protein sequence ID" value="GIX82374.1"/>
    <property type="molecule type" value="Genomic_DNA"/>
</dbReference>
<feature type="compositionally biased region" description="Polar residues" evidence="1">
    <location>
        <begin position="70"/>
        <end position="79"/>
    </location>
</feature>
<feature type="compositionally biased region" description="Basic and acidic residues" evidence="1">
    <location>
        <begin position="30"/>
        <end position="45"/>
    </location>
</feature>
<accession>A0AAV4NC18</accession>
<proteinExistence type="predicted"/>
<reference evidence="2 3" key="1">
    <citation type="submission" date="2021-06" db="EMBL/GenBank/DDBJ databases">
        <title>Caerostris darwini draft genome.</title>
        <authorList>
            <person name="Kono N."/>
            <person name="Arakawa K."/>
        </authorList>
    </citation>
    <scope>NUCLEOTIDE SEQUENCE [LARGE SCALE GENOMIC DNA]</scope>
</reference>
<evidence type="ECO:0000313" key="3">
    <source>
        <dbReference type="Proteomes" id="UP001054837"/>
    </source>
</evidence>
<evidence type="ECO:0000313" key="2">
    <source>
        <dbReference type="EMBL" id="GIX82374.1"/>
    </source>
</evidence>